<name>A0A0A2MJZ6_9FLAO</name>
<proteinExistence type="inferred from homology"/>
<feature type="active site" description="Nucleophile" evidence="6">
    <location>
        <position position="109"/>
    </location>
</feature>
<dbReference type="SUPFAM" id="SSF141986">
    <property type="entry name" value="LD-carboxypeptidase A C-terminal domain-like"/>
    <property type="match status" value="1"/>
</dbReference>
<dbReference type="InterPro" id="IPR027478">
    <property type="entry name" value="LdcA_N"/>
</dbReference>
<dbReference type="InterPro" id="IPR027461">
    <property type="entry name" value="Carboxypeptidase_A_C_sf"/>
</dbReference>
<dbReference type="EMBL" id="JRLX01000001">
    <property type="protein sequence ID" value="KGO88630.1"/>
    <property type="molecule type" value="Genomic_DNA"/>
</dbReference>
<dbReference type="InterPro" id="IPR029062">
    <property type="entry name" value="Class_I_gatase-like"/>
</dbReference>
<feature type="domain" description="LD-carboxypeptidase C-terminal" evidence="8">
    <location>
        <begin position="172"/>
        <end position="288"/>
    </location>
</feature>
<dbReference type="Pfam" id="PF02016">
    <property type="entry name" value="Peptidase_S66"/>
    <property type="match status" value="1"/>
</dbReference>
<dbReference type="Gene3D" id="3.40.50.10740">
    <property type="entry name" value="Class I glutamine amidotransferase-like"/>
    <property type="match status" value="1"/>
</dbReference>
<dbReference type="InterPro" id="IPR040449">
    <property type="entry name" value="Peptidase_S66_N"/>
</dbReference>
<keyword evidence="4" id="KW-0378">Hydrolase</keyword>
<reference evidence="9 10" key="1">
    <citation type="submission" date="2013-09" db="EMBL/GenBank/DDBJ databases">
        <authorList>
            <person name="Zeng Z."/>
            <person name="Chen C."/>
        </authorList>
    </citation>
    <scope>NUCLEOTIDE SEQUENCE [LARGE SCALE GENOMIC DNA]</scope>
    <source>
        <strain evidence="9 10">WB 3.3-2</strain>
    </source>
</reference>
<dbReference type="RefSeq" id="WP_020211656.1">
    <property type="nucleotide sequence ID" value="NZ_JRLX01000001.1"/>
</dbReference>
<keyword evidence="3" id="KW-0645">Protease</keyword>
<dbReference type="InterPro" id="IPR040921">
    <property type="entry name" value="Peptidase_S66C"/>
</dbReference>
<dbReference type="GO" id="GO:0004180">
    <property type="term" value="F:carboxypeptidase activity"/>
    <property type="evidence" value="ECO:0007669"/>
    <property type="project" value="UniProtKB-KW"/>
</dbReference>
<feature type="active site" description="Charge relay system" evidence="6">
    <location>
        <position position="273"/>
    </location>
</feature>
<gene>
    <name evidence="9" type="ORF">Q765_01635</name>
</gene>
<evidence type="ECO:0000256" key="4">
    <source>
        <dbReference type="ARBA" id="ARBA00022801"/>
    </source>
</evidence>
<dbReference type="Pfam" id="PF17676">
    <property type="entry name" value="Peptidase_S66C"/>
    <property type="match status" value="1"/>
</dbReference>
<feature type="active site" description="Charge relay system" evidence="6">
    <location>
        <position position="203"/>
    </location>
</feature>
<dbReference type="GO" id="GO:0008236">
    <property type="term" value="F:serine-type peptidase activity"/>
    <property type="evidence" value="ECO:0007669"/>
    <property type="project" value="UniProtKB-KW"/>
</dbReference>
<evidence type="ECO:0000259" key="7">
    <source>
        <dbReference type="Pfam" id="PF02016"/>
    </source>
</evidence>
<keyword evidence="5" id="KW-0720">Serine protease</keyword>
<evidence type="ECO:0000256" key="5">
    <source>
        <dbReference type="ARBA" id="ARBA00022825"/>
    </source>
</evidence>
<evidence type="ECO:0000256" key="6">
    <source>
        <dbReference type="PIRSR" id="PIRSR028757-1"/>
    </source>
</evidence>
<evidence type="ECO:0000256" key="3">
    <source>
        <dbReference type="ARBA" id="ARBA00022670"/>
    </source>
</evidence>
<comment type="similarity">
    <text evidence="1">Belongs to the peptidase S66 family.</text>
</comment>
<feature type="domain" description="LD-carboxypeptidase N-terminal" evidence="7">
    <location>
        <begin position="13"/>
        <end position="128"/>
    </location>
</feature>
<dbReference type="AlphaFoldDB" id="A0A0A2MJZ6"/>
<dbReference type="STRING" id="1121895.GCA_000378485_00532"/>
<dbReference type="SUPFAM" id="SSF52317">
    <property type="entry name" value="Class I glutamine amidotransferase-like"/>
    <property type="match status" value="1"/>
</dbReference>
<dbReference type="InterPro" id="IPR003507">
    <property type="entry name" value="S66_fam"/>
</dbReference>
<evidence type="ECO:0000259" key="8">
    <source>
        <dbReference type="Pfam" id="PF17676"/>
    </source>
</evidence>
<evidence type="ECO:0000313" key="9">
    <source>
        <dbReference type="EMBL" id="KGO88630.1"/>
    </source>
</evidence>
<evidence type="ECO:0000313" key="10">
    <source>
        <dbReference type="Proteomes" id="UP000030152"/>
    </source>
</evidence>
<sequence>MTTPPYLSPADKVGVISTAKRTEPHEIEHALTVLKSWRLQPVIGANTFATDGFLAGTDAQRAADLQQMLDDTSIKAIFFTKGGYGTLRIIDDLDFTAFKQNPKWLVGYSDITLLHSHIHNFGIETLHAVMLQGYAGSTPQAVESVRAALFGESHVYEVPVHERSRGEGEEVTGTLVGGNLSMIYATIGSESEMDTNGKILFIEDIDEYLYHYDRMLVSLKRAGKLANLKALVVGTLIDIKDSTIPFGRDAYQITLEQTVQYGYPVYFGFPAGHAPDNRSLIMGREITVTQNNEFVKFTFAT</sequence>
<keyword evidence="10" id="KW-1185">Reference proteome</keyword>
<protein>
    <submittedName>
        <fullName evidence="9">Peptidase S66</fullName>
    </submittedName>
</protein>
<dbReference type="Proteomes" id="UP000030152">
    <property type="component" value="Unassembled WGS sequence"/>
</dbReference>
<dbReference type="PANTHER" id="PTHR30237">
    <property type="entry name" value="MURAMOYLTETRAPEPTIDE CARBOXYPEPTIDASE"/>
    <property type="match status" value="1"/>
</dbReference>
<evidence type="ECO:0000256" key="1">
    <source>
        <dbReference type="ARBA" id="ARBA00010233"/>
    </source>
</evidence>
<comment type="caution">
    <text evidence="9">The sequence shown here is derived from an EMBL/GenBank/DDBJ whole genome shotgun (WGS) entry which is preliminary data.</text>
</comment>
<evidence type="ECO:0000256" key="2">
    <source>
        <dbReference type="ARBA" id="ARBA00022645"/>
    </source>
</evidence>
<dbReference type="PANTHER" id="PTHR30237:SF2">
    <property type="entry name" value="MUREIN TETRAPEPTIDE CARBOXYPEPTIDASE"/>
    <property type="match status" value="1"/>
</dbReference>
<keyword evidence="2" id="KW-0121">Carboxypeptidase</keyword>
<dbReference type="PIRSF" id="PIRSF028757">
    <property type="entry name" value="LD-carboxypeptidase"/>
    <property type="match status" value="1"/>
</dbReference>
<dbReference type="OrthoDB" id="9807329at2"/>
<accession>A0A0A2MJZ6</accession>
<organism evidence="9 10">
    <name type="scientific">Flavobacterium rivuli WB 3.3-2 = DSM 21788</name>
    <dbReference type="NCBI Taxonomy" id="1121895"/>
    <lineage>
        <taxon>Bacteria</taxon>
        <taxon>Pseudomonadati</taxon>
        <taxon>Bacteroidota</taxon>
        <taxon>Flavobacteriia</taxon>
        <taxon>Flavobacteriales</taxon>
        <taxon>Flavobacteriaceae</taxon>
        <taxon>Flavobacterium</taxon>
    </lineage>
</organism>
<dbReference type="eggNOG" id="COG1619">
    <property type="taxonomic scope" value="Bacteria"/>
</dbReference>
<dbReference type="CDD" id="cd07025">
    <property type="entry name" value="Peptidase_S66"/>
    <property type="match status" value="1"/>
</dbReference>
<dbReference type="Gene3D" id="3.50.30.60">
    <property type="entry name" value="LD-carboxypeptidase A C-terminal domain-like"/>
    <property type="match status" value="1"/>
</dbReference>
<dbReference type="GO" id="GO:0006508">
    <property type="term" value="P:proteolysis"/>
    <property type="evidence" value="ECO:0007669"/>
    <property type="project" value="UniProtKB-KW"/>
</dbReference>